<dbReference type="RefSeq" id="WP_328774788.1">
    <property type="nucleotide sequence ID" value="NZ_CP108057.1"/>
</dbReference>
<sequence length="137" mass="14559">MKAPTLPTQRAENLLYALFDAAGDGCHVMTASAGVSTAVVPFHNTGDRTYLGQGIELADVVEATSLTLVGGPCGIVLRTNEEEGTSRVWGWRLDGDAATPLTTGELCRVYSTDWLTGAPLPQEPGLYYDDAPHLPLI</sequence>
<gene>
    <name evidence="1" type="ORF">OHU17_00015</name>
</gene>
<keyword evidence="2" id="KW-1185">Reference proteome</keyword>
<accession>A0ABZ1RCR6</accession>
<evidence type="ECO:0000313" key="2">
    <source>
        <dbReference type="Proteomes" id="UP001432075"/>
    </source>
</evidence>
<dbReference type="EMBL" id="CP108057">
    <property type="protein sequence ID" value="WUO44329.1"/>
    <property type="molecule type" value="Genomic_DNA"/>
</dbReference>
<organism evidence="1 2">
    <name type="scientific">Streptomyces goshikiensis</name>
    <dbReference type="NCBI Taxonomy" id="1942"/>
    <lineage>
        <taxon>Bacteria</taxon>
        <taxon>Bacillati</taxon>
        <taxon>Actinomycetota</taxon>
        <taxon>Actinomycetes</taxon>
        <taxon>Kitasatosporales</taxon>
        <taxon>Streptomycetaceae</taxon>
        <taxon>Streptomyces</taxon>
    </lineage>
</organism>
<dbReference type="Proteomes" id="UP001432075">
    <property type="component" value="Chromosome"/>
</dbReference>
<reference evidence="1" key="1">
    <citation type="submission" date="2022-10" db="EMBL/GenBank/DDBJ databases">
        <title>The complete genomes of actinobacterial strains from the NBC collection.</title>
        <authorList>
            <person name="Joergensen T.S."/>
            <person name="Alvarez Arevalo M."/>
            <person name="Sterndorff E.B."/>
            <person name="Faurdal D."/>
            <person name="Vuksanovic O."/>
            <person name="Mourched A.-S."/>
            <person name="Charusanti P."/>
            <person name="Shaw S."/>
            <person name="Blin K."/>
            <person name="Weber T."/>
        </authorList>
    </citation>
    <scope>NUCLEOTIDE SEQUENCE</scope>
    <source>
        <strain evidence="1">NBC_00283</strain>
    </source>
</reference>
<proteinExistence type="predicted"/>
<evidence type="ECO:0000313" key="1">
    <source>
        <dbReference type="EMBL" id="WUO44329.1"/>
    </source>
</evidence>
<protein>
    <submittedName>
        <fullName evidence="1">Uncharacterized protein</fullName>
    </submittedName>
</protein>
<name>A0ABZ1RCR6_9ACTN</name>